<dbReference type="Proteomes" id="UP000238634">
    <property type="component" value="Unassembled WGS sequence"/>
</dbReference>
<dbReference type="EMBL" id="PVWG01000005">
    <property type="protein sequence ID" value="PSB20550.1"/>
    <property type="molecule type" value="Genomic_DNA"/>
</dbReference>
<organism evidence="1 2">
    <name type="scientific">Phormidesmis priestleyi ULC007</name>
    <dbReference type="NCBI Taxonomy" id="1920490"/>
    <lineage>
        <taxon>Bacteria</taxon>
        <taxon>Bacillati</taxon>
        <taxon>Cyanobacteriota</taxon>
        <taxon>Cyanophyceae</taxon>
        <taxon>Leptolyngbyales</taxon>
        <taxon>Leptolyngbyaceae</taxon>
        <taxon>Phormidesmis</taxon>
    </lineage>
</organism>
<dbReference type="STRING" id="1920490.GCA_001895925_02580"/>
<reference evidence="1 2" key="2">
    <citation type="submission" date="2018-03" db="EMBL/GenBank/DDBJ databases">
        <title>The ancient ancestry and fast evolution of plastids.</title>
        <authorList>
            <person name="Moore K.R."/>
            <person name="Magnabosco C."/>
            <person name="Momper L."/>
            <person name="Gold D.A."/>
            <person name="Bosak T."/>
            <person name="Fournier G.P."/>
        </authorList>
    </citation>
    <scope>NUCLEOTIDE SEQUENCE [LARGE SCALE GENOMIC DNA]</scope>
    <source>
        <strain evidence="1 2">ULC007</strain>
    </source>
</reference>
<evidence type="ECO:0000313" key="2">
    <source>
        <dbReference type="Proteomes" id="UP000238634"/>
    </source>
</evidence>
<sequence>MTAITIATDIPSSIVTLEQLHAWSGLTLDRINPSLAVLEAENLAQFVMQTGIFSAADNSNRLLVRSSFAIDPDFISNRTKKLWMFTKEFSGVSIPQAFKEN</sequence>
<reference evidence="1 2" key="1">
    <citation type="submission" date="2018-02" db="EMBL/GenBank/DDBJ databases">
        <authorList>
            <person name="Cohen D.B."/>
            <person name="Kent A.D."/>
        </authorList>
    </citation>
    <scope>NUCLEOTIDE SEQUENCE [LARGE SCALE GENOMIC DNA]</scope>
    <source>
        <strain evidence="1 2">ULC007</strain>
    </source>
</reference>
<protein>
    <submittedName>
        <fullName evidence="1">Glucose-6-phosphate dehydrogenase</fullName>
    </submittedName>
</protein>
<dbReference type="RefSeq" id="WP_073070019.1">
    <property type="nucleotide sequence ID" value="NZ_MPPI01000005.1"/>
</dbReference>
<dbReference type="OrthoDB" id="516099at2"/>
<name>A0A2T1DJ73_9CYAN</name>
<comment type="caution">
    <text evidence="1">The sequence shown here is derived from an EMBL/GenBank/DDBJ whole genome shotgun (WGS) entry which is preliminary data.</text>
</comment>
<proteinExistence type="predicted"/>
<gene>
    <name evidence="1" type="ORF">C7B65_06495</name>
</gene>
<accession>A0A2T1DJ73</accession>
<dbReference type="AlphaFoldDB" id="A0A2T1DJ73"/>
<keyword evidence="2" id="KW-1185">Reference proteome</keyword>
<evidence type="ECO:0000313" key="1">
    <source>
        <dbReference type="EMBL" id="PSB20550.1"/>
    </source>
</evidence>